<name>A0A0C3EGH2_PILCF</name>
<gene>
    <name evidence="2" type="ORF">PILCRDRAFT_16764</name>
</gene>
<reference evidence="2 3" key="1">
    <citation type="submission" date="2014-04" db="EMBL/GenBank/DDBJ databases">
        <authorList>
            <consortium name="DOE Joint Genome Institute"/>
            <person name="Kuo A."/>
            <person name="Tarkka M."/>
            <person name="Buscot F."/>
            <person name="Kohler A."/>
            <person name="Nagy L.G."/>
            <person name="Floudas D."/>
            <person name="Copeland A."/>
            <person name="Barry K.W."/>
            <person name="Cichocki N."/>
            <person name="Veneault-Fourrey C."/>
            <person name="LaButti K."/>
            <person name="Lindquist E.A."/>
            <person name="Lipzen A."/>
            <person name="Lundell T."/>
            <person name="Morin E."/>
            <person name="Murat C."/>
            <person name="Sun H."/>
            <person name="Tunlid A."/>
            <person name="Henrissat B."/>
            <person name="Grigoriev I.V."/>
            <person name="Hibbett D.S."/>
            <person name="Martin F."/>
            <person name="Nordberg H.P."/>
            <person name="Cantor M.N."/>
            <person name="Hua S.X."/>
        </authorList>
    </citation>
    <scope>NUCLEOTIDE SEQUENCE [LARGE SCALE GENOMIC DNA]</scope>
    <source>
        <strain evidence="2 3">F 1598</strain>
    </source>
</reference>
<dbReference type="OrthoDB" id="3268192at2759"/>
<dbReference type="STRING" id="765440.A0A0C3EGH2"/>
<protein>
    <submittedName>
        <fullName evidence="2">Uncharacterized protein</fullName>
    </submittedName>
</protein>
<dbReference type="InParanoid" id="A0A0C3EGH2"/>
<keyword evidence="3" id="KW-1185">Reference proteome</keyword>
<dbReference type="AlphaFoldDB" id="A0A0C3EGH2"/>
<accession>A0A0C3EGH2</accession>
<dbReference type="HOGENOM" id="CLU_1670061_0_0_1"/>
<reference evidence="3" key="2">
    <citation type="submission" date="2015-01" db="EMBL/GenBank/DDBJ databases">
        <title>Evolutionary Origins and Diversification of the Mycorrhizal Mutualists.</title>
        <authorList>
            <consortium name="DOE Joint Genome Institute"/>
            <consortium name="Mycorrhizal Genomics Consortium"/>
            <person name="Kohler A."/>
            <person name="Kuo A."/>
            <person name="Nagy L.G."/>
            <person name="Floudas D."/>
            <person name="Copeland A."/>
            <person name="Barry K.W."/>
            <person name="Cichocki N."/>
            <person name="Veneault-Fourrey C."/>
            <person name="LaButti K."/>
            <person name="Lindquist E.A."/>
            <person name="Lipzen A."/>
            <person name="Lundell T."/>
            <person name="Morin E."/>
            <person name="Murat C."/>
            <person name="Riley R."/>
            <person name="Ohm R."/>
            <person name="Sun H."/>
            <person name="Tunlid A."/>
            <person name="Henrissat B."/>
            <person name="Grigoriev I.V."/>
            <person name="Hibbett D.S."/>
            <person name="Martin F."/>
        </authorList>
    </citation>
    <scope>NUCLEOTIDE SEQUENCE [LARGE SCALE GENOMIC DNA]</scope>
    <source>
        <strain evidence="3">F 1598</strain>
    </source>
</reference>
<proteinExistence type="predicted"/>
<dbReference type="EMBL" id="KN833219">
    <property type="protein sequence ID" value="KIM71750.1"/>
    <property type="molecule type" value="Genomic_DNA"/>
</dbReference>
<evidence type="ECO:0000313" key="2">
    <source>
        <dbReference type="EMBL" id="KIM71750.1"/>
    </source>
</evidence>
<sequence length="158" mass="17635">MLEECTHGSVANNYRPPDERSSVNKIPDPRPRTPPATGEILAQATPSKMYIPQYGTKHHPFVGHARYHIFAYGCSPTVYRGINAAHKALYAFLLSSHDFLGEHPRGDPQSLAAVRRMKPFWTGGDDCYHWVQHDDMLHGSLTSQRESIRVGKGQPGDA</sequence>
<evidence type="ECO:0000313" key="3">
    <source>
        <dbReference type="Proteomes" id="UP000054166"/>
    </source>
</evidence>
<feature type="compositionally biased region" description="Basic and acidic residues" evidence="1">
    <location>
        <begin position="16"/>
        <end position="31"/>
    </location>
</feature>
<dbReference type="Proteomes" id="UP000054166">
    <property type="component" value="Unassembled WGS sequence"/>
</dbReference>
<feature type="region of interest" description="Disordered" evidence="1">
    <location>
        <begin position="1"/>
        <end position="37"/>
    </location>
</feature>
<evidence type="ECO:0000256" key="1">
    <source>
        <dbReference type="SAM" id="MobiDB-lite"/>
    </source>
</evidence>
<organism evidence="2 3">
    <name type="scientific">Piloderma croceum (strain F 1598)</name>
    <dbReference type="NCBI Taxonomy" id="765440"/>
    <lineage>
        <taxon>Eukaryota</taxon>
        <taxon>Fungi</taxon>
        <taxon>Dikarya</taxon>
        <taxon>Basidiomycota</taxon>
        <taxon>Agaricomycotina</taxon>
        <taxon>Agaricomycetes</taxon>
        <taxon>Agaricomycetidae</taxon>
        <taxon>Atheliales</taxon>
        <taxon>Atheliaceae</taxon>
        <taxon>Piloderma</taxon>
    </lineage>
</organism>